<accession>A0A1C4VPV9</accession>
<dbReference type="InterPro" id="IPR013078">
    <property type="entry name" value="His_Pase_superF_clade-1"/>
</dbReference>
<evidence type="ECO:0000256" key="2">
    <source>
        <dbReference type="ARBA" id="ARBA00012028"/>
    </source>
</evidence>
<dbReference type="EMBL" id="FMCR01000002">
    <property type="protein sequence ID" value="SCE86054.1"/>
    <property type="molecule type" value="Genomic_DNA"/>
</dbReference>
<dbReference type="SMART" id="SM00855">
    <property type="entry name" value="PGAM"/>
    <property type="match status" value="1"/>
</dbReference>
<dbReference type="Gene3D" id="3.40.50.1240">
    <property type="entry name" value="Phosphoglycerate mutase-like"/>
    <property type="match status" value="1"/>
</dbReference>
<dbReference type="PROSITE" id="PS00175">
    <property type="entry name" value="PG_MUTASE"/>
    <property type="match status" value="1"/>
</dbReference>
<dbReference type="InterPro" id="IPR029033">
    <property type="entry name" value="His_PPase_superfam"/>
</dbReference>
<dbReference type="PANTHER" id="PTHR11931">
    <property type="entry name" value="PHOSPHOGLYCERATE MUTASE"/>
    <property type="match status" value="1"/>
</dbReference>
<feature type="binding site" evidence="5">
    <location>
        <position position="77"/>
    </location>
    <ligand>
        <name>substrate</name>
    </ligand>
</feature>
<sequence>MAELATLWIVRHGESTANVAATHAEASGAELIDLTHRDADVPLSATGEEQARATGRWLAELPDARRPDVAVVSPYLRAVQTSRLALAGTDIPVHRDERLRDRELGILDGLTGHGVRQRYPDEADRRERLGKFYYRPPGGESWTDVALRLRTLLGDLRRDHEGCRVLLFGHDALVFLLRYLVEGLTEDELMALTRQDVIANCSITEWSADGDDRLALTAFNDVAHLRQQGAQPTREDEIHAEPV</sequence>
<evidence type="ECO:0000256" key="3">
    <source>
        <dbReference type="ARBA" id="ARBA00023152"/>
    </source>
</evidence>
<evidence type="ECO:0000256" key="4">
    <source>
        <dbReference type="ARBA" id="ARBA00023235"/>
    </source>
</evidence>
<gene>
    <name evidence="6" type="ORF">GA0070561_1959</name>
</gene>
<dbReference type="SUPFAM" id="SSF53254">
    <property type="entry name" value="Phosphoglycerate mutase-like"/>
    <property type="match status" value="1"/>
</dbReference>
<dbReference type="RefSeq" id="WP_091397693.1">
    <property type="nucleotide sequence ID" value="NZ_FMCR01000002.1"/>
</dbReference>
<dbReference type="GO" id="GO:0003824">
    <property type="term" value="F:catalytic activity"/>
    <property type="evidence" value="ECO:0007669"/>
    <property type="project" value="InterPro"/>
</dbReference>
<feature type="binding site" evidence="5">
    <location>
        <begin position="11"/>
        <end position="18"/>
    </location>
    <ligand>
        <name>substrate</name>
    </ligand>
</feature>
<dbReference type="InterPro" id="IPR005952">
    <property type="entry name" value="Phosphogly_mut1"/>
</dbReference>
<dbReference type="CDD" id="cd07067">
    <property type="entry name" value="HP_PGM_like"/>
    <property type="match status" value="1"/>
</dbReference>
<evidence type="ECO:0000256" key="5">
    <source>
        <dbReference type="PIRSR" id="PIRSR613078-2"/>
    </source>
</evidence>
<dbReference type="EC" id="5.4.2.11" evidence="2"/>
<dbReference type="AlphaFoldDB" id="A0A1C4VPV9"/>
<dbReference type="Proteomes" id="UP000198864">
    <property type="component" value="Unassembled WGS sequence"/>
</dbReference>
<name>A0A1C4VPV9_9ACTN</name>
<proteinExistence type="inferred from homology"/>
<dbReference type="STRING" id="285676.GA0070561_1959"/>
<keyword evidence="3" id="KW-0324">Glycolysis</keyword>
<protein>
    <recommendedName>
        <fullName evidence="2">phosphoglycerate mutase (2,3-diphosphoglycerate-dependent)</fullName>
        <ecNumber evidence="2">5.4.2.11</ecNumber>
    </recommendedName>
</protein>
<organism evidence="6 7">
    <name type="scientific">Micromonospora saelicesensis</name>
    <dbReference type="NCBI Taxonomy" id="285676"/>
    <lineage>
        <taxon>Bacteria</taxon>
        <taxon>Bacillati</taxon>
        <taxon>Actinomycetota</taxon>
        <taxon>Actinomycetes</taxon>
        <taxon>Micromonosporales</taxon>
        <taxon>Micromonosporaceae</taxon>
        <taxon>Micromonospora</taxon>
    </lineage>
</organism>
<evidence type="ECO:0000256" key="1">
    <source>
        <dbReference type="ARBA" id="ARBA00006717"/>
    </source>
</evidence>
<dbReference type="Pfam" id="PF00300">
    <property type="entry name" value="His_Phos_1"/>
    <property type="match status" value="1"/>
</dbReference>
<evidence type="ECO:0000313" key="7">
    <source>
        <dbReference type="Proteomes" id="UP000198864"/>
    </source>
</evidence>
<keyword evidence="4" id="KW-0413">Isomerase</keyword>
<evidence type="ECO:0000313" key="6">
    <source>
        <dbReference type="EMBL" id="SCE86054.1"/>
    </source>
</evidence>
<dbReference type="InterPro" id="IPR001345">
    <property type="entry name" value="PG/BPGM_mutase_AS"/>
</dbReference>
<comment type="similarity">
    <text evidence="1">Belongs to the phosphoglycerate mutase family. BPG-dependent PGAM subfamily.</text>
</comment>
<reference evidence="6 7" key="1">
    <citation type="submission" date="2016-06" db="EMBL/GenBank/DDBJ databases">
        <authorList>
            <person name="Kjaerup R.B."/>
            <person name="Dalgaard T.S."/>
            <person name="Juul-Madsen H.R."/>
        </authorList>
    </citation>
    <scope>NUCLEOTIDE SEQUENCE [LARGE SCALE GENOMIC DNA]</scope>
    <source>
        <strain evidence="6 7">DSM 44871</strain>
    </source>
</reference>